<proteinExistence type="inferred from homology"/>
<dbReference type="EMBL" id="KN846954">
    <property type="protein sequence ID" value="KIV78355.1"/>
    <property type="molecule type" value="Genomic_DNA"/>
</dbReference>
<evidence type="ECO:0000256" key="4">
    <source>
        <dbReference type="ARBA" id="ARBA00022692"/>
    </source>
</evidence>
<dbReference type="PANTHER" id="PTHR23501">
    <property type="entry name" value="MAJOR FACILITATOR SUPERFAMILY"/>
    <property type="match status" value="1"/>
</dbReference>
<feature type="transmembrane region" description="Helical" evidence="8">
    <location>
        <begin position="139"/>
        <end position="158"/>
    </location>
</feature>
<evidence type="ECO:0000256" key="7">
    <source>
        <dbReference type="SAM" id="MobiDB-lite"/>
    </source>
</evidence>
<dbReference type="HOGENOM" id="CLU_000960_22_3_1"/>
<feature type="region of interest" description="Disordered" evidence="7">
    <location>
        <begin position="1"/>
        <end position="39"/>
    </location>
</feature>
<gene>
    <name evidence="10" type="ORF">PV11_10078</name>
</gene>
<dbReference type="InterPro" id="IPR011701">
    <property type="entry name" value="MFS"/>
</dbReference>
<evidence type="ECO:0000256" key="2">
    <source>
        <dbReference type="ARBA" id="ARBA00008335"/>
    </source>
</evidence>
<keyword evidence="4 8" id="KW-0812">Transmembrane</keyword>
<evidence type="ECO:0000313" key="10">
    <source>
        <dbReference type="EMBL" id="KIV78355.1"/>
    </source>
</evidence>
<evidence type="ECO:0000259" key="9">
    <source>
        <dbReference type="PROSITE" id="PS50850"/>
    </source>
</evidence>
<feature type="transmembrane region" description="Helical" evidence="8">
    <location>
        <begin position="266"/>
        <end position="283"/>
    </location>
</feature>
<dbReference type="PROSITE" id="PS50850">
    <property type="entry name" value="MFS"/>
    <property type="match status" value="1"/>
</dbReference>
<dbReference type="SUPFAM" id="SSF103473">
    <property type="entry name" value="MFS general substrate transporter"/>
    <property type="match status" value="1"/>
</dbReference>
<feature type="transmembrane region" description="Helical" evidence="8">
    <location>
        <begin position="164"/>
        <end position="185"/>
    </location>
</feature>
<feature type="transmembrane region" description="Helical" evidence="8">
    <location>
        <begin position="540"/>
        <end position="558"/>
    </location>
</feature>
<comment type="subcellular location">
    <subcellularLocation>
        <location evidence="1">Endomembrane system</location>
        <topology evidence="1">Multi-pass membrane protein</topology>
    </subcellularLocation>
</comment>
<feature type="transmembrane region" description="Helical" evidence="8">
    <location>
        <begin position="366"/>
        <end position="386"/>
    </location>
</feature>
<name>A0A0D1VQK2_9EURO</name>
<dbReference type="Gene3D" id="1.20.1720.10">
    <property type="entry name" value="Multidrug resistance protein D"/>
    <property type="match status" value="1"/>
</dbReference>
<dbReference type="PANTHER" id="PTHR23501:SF84">
    <property type="entry name" value="VACUOLAR MEMBRANE AMINO ACID UPTAKE TRANSPORTER FNX2"/>
    <property type="match status" value="1"/>
</dbReference>
<dbReference type="InterPro" id="IPR036259">
    <property type="entry name" value="MFS_trans_sf"/>
</dbReference>
<feature type="transmembrane region" description="Helical" evidence="8">
    <location>
        <begin position="197"/>
        <end position="219"/>
    </location>
</feature>
<keyword evidence="3" id="KW-0813">Transport</keyword>
<feature type="domain" description="Major facilitator superfamily (MFS) profile" evidence="9">
    <location>
        <begin position="74"/>
        <end position="563"/>
    </location>
</feature>
<evidence type="ECO:0000256" key="1">
    <source>
        <dbReference type="ARBA" id="ARBA00004127"/>
    </source>
</evidence>
<feature type="transmembrane region" description="Helical" evidence="8">
    <location>
        <begin position="398"/>
        <end position="421"/>
    </location>
</feature>
<evidence type="ECO:0000256" key="5">
    <source>
        <dbReference type="ARBA" id="ARBA00022989"/>
    </source>
</evidence>
<dbReference type="Gene3D" id="1.20.1250.20">
    <property type="entry name" value="MFS general substrate transporter like domains"/>
    <property type="match status" value="1"/>
</dbReference>
<dbReference type="GO" id="GO:0046943">
    <property type="term" value="F:carboxylic acid transmembrane transporter activity"/>
    <property type="evidence" value="ECO:0007669"/>
    <property type="project" value="UniProtKB-ARBA"/>
</dbReference>
<dbReference type="OrthoDB" id="3437016at2759"/>
<feature type="compositionally biased region" description="Polar residues" evidence="7">
    <location>
        <begin position="19"/>
        <end position="38"/>
    </location>
</feature>
<reference evidence="10 11" key="1">
    <citation type="submission" date="2015-01" db="EMBL/GenBank/DDBJ databases">
        <title>The Genome Sequence of Exophiala sideris CBS121828.</title>
        <authorList>
            <consortium name="The Broad Institute Genomics Platform"/>
            <person name="Cuomo C."/>
            <person name="de Hoog S."/>
            <person name="Gorbushina A."/>
            <person name="Stielow B."/>
            <person name="Teixiera M."/>
            <person name="Abouelleil A."/>
            <person name="Chapman S.B."/>
            <person name="Priest M."/>
            <person name="Young S.K."/>
            <person name="Wortman J."/>
            <person name="Nusbaum C."/>
            <person name="Birren B."/>
        </authorList>
    </citation>
    <scope>NUCLEOTIDE SEQUENCE [LARGE SCALE GENOMIC DNA]</scope>
    <source>
        <strain evidence="10 11">CBS 121828</strain>
    </source>
</reference>
<keyword evidence="6 8" id="KW-0472">Membrane</keyword>
<dbReference type="Pfam" id="PF07690">
    <property type="entry name" value="MFS_1"/>
    <property type="match status" value="1"/>
</dbReference>
<feature type="transmembrane region" description="Helical" evidence="8">
    <location>
        <begin position="295"/>
        <end position="313"/>
    </location>
</feature>
<evidence type="ECO:0000313" key="11">
    <source>
        <dbReference type="Proteomes" id="UP000053599"/>
    </source>
</evidence>
<feature type="transmembrane region" description="Helical" evidence="8">
    <location>
        <begin position="334"/>
        <end position="354"/>
    </location>
</feature>
<evidence type="ECO:0000256" key="6">
    <source>
        <dbReference type="ARBA" id="ARBA00023136"/>
    </source>
</evidence>
<dbReference type="GO" id="GO:0012505">
    <property type="term" value="C:endomembrane system"/>
    <property type="evidence" value="ECO:0007669"/>
    <property type="project" value="UniProtKB-SubCell"/>
</dbReference>
<feature type="transmembrane region" description="Helical" evidence="8">
    <location>
        <begin position="73"/>
        <end position="96"/>
    </location>
</feature>
<dbReference type="Proteomes" id="UP000053599">
    <property type="component" value="Unassembled WGS sequence"/>
</dbReference>
<feature type="transmembrane region" description="Helical" evidence="8">
    <location>
        <begin position="468"/>
        <end position="486"/>
    </location>
</feature>
<evidence type="ECO:0000256" key="8">
    <source>
        <dbReference type="SAM" id="Phobius"/>
    </source>
</evidence>
<organism evidence="10 11">
    <name type="scientific">Exophiala sideris</name>
    <dbReference type="NCBI Taxonomy" id="1016849"/>
    <lineage>
        <taxon>Eukaryota</taxon>
        <taxon>Fungi</taxon>
        <taxon>Dikarya</taxon>
        <taxon>Ascomycota</taxon>
        <taxon>Pezizomycotina</taxon>
        <taxon>Eurotiomycetes</taxon>
        <taxon>Chaetothyriomycetidae</taxon>
        <taxon>Chaetothyriales</taxon>
        <taxon>Herpotrichiellaceae</taxon>
        <taxon>Exophiala</taxon>
    </lineage>
</organism>
<dbReference type="GO" id="GO:0015174">
    <property type="term" value="F:basic amino acid transmembrane transporter activity"/>
    <property type="evidence" value="ECO:0007669"/>
    <property type="project" value="TreeGrafter"/>
</dbReference>
<feature type="transmembrane region" description="Helical" evidence="8">
    <location>
        <begin position="225"/>
        <end position="245"/>
    </location>
</feature>
<evidence type="ECO:0000256" key="3">
    <source>
        <dbReference type="ARBA" id="ARBA00022448"/>
    </source>
</evidence>
<dbReference type="AlphaFoldDB" id="A0A0D1VQK2"/>
<comment type="similarity">
    <text evidence="2">Belongs to the major facilitator superfamily.</text>
</comment>
<keyword evidence="5 8" id="KW-1133">Transmembrane helix</keyword>
<dbReference type="CDD" id="cd17502">
    <property type="entry name" value="MFS_Azr1_MDR_like"/>
    <property type="match status" value="1"/>
</dbReference>
<dbReference type="InterPro" id="IPR020846">
    <property type="entry name" value="MFS_dom"/>
</dbReference>
<dbReference type="GO" id="GO:0000329">
    <property type="term" value="C:fungal-type vacuole membrane"/>
    <property type="evidence" value="ECO:0007669"/>
    <property type="project" value="TreeGrafter"/>
</dbReference>
<feature type="transmembrane region" description="Helical" evidence="8">
    <location>
        <begin position="427"/>
        <end position="456"/>
    </location>
</feature>
<sequence length="565" mass="60674">MAVEEPPSETSPLLGRQANGDTSSTQITIPVETGTTTDEPVDVENAIGRTDSVDESRAAQFKGNPDVIKQLKYIVPAVSIGVFLAAADQTIIVSSYGRIGSDVDALNLTSWIATSYFLTLTSFQPLYGKLSDIFGRKSCLLFAYAVFGLGCLFCGLARNINELIAGRVIQGIGGGGMSTVVSILFSDIVPLKDRGLWQGIINIVYAFGASIGAPLGGLLADSVGWRWSFIGQAPLCLAAFIAAWLTLPHPAPEEQDWKKKLRRIDFLGAAVLIAAVFGLIFGMDRGANVSWTLPISYVSLIASVLFFGMFIYVEARVAAEPFAPGHIIFERTMFAAYLCNFFGSGGYLSALYYLPLFYQAIDGLTATGAAVRMIPAVLAAVSGSLFSGIRMRKTGRYYWLNVWGYALLVLGMVFVLLFSGLVLNNTYAITIGIILCAFGSGIGVTTSLIALIANAAPEDQAIATACSYLFRSLGSVIGISLSATVIQQRLRDALSSRLGNGRDAQEIEEGVRRSLDYLKKLEPGVRKLVRQAYGDAVTHGYGMMLGIVLGAAIASRFLREKRLSR</sequence>
<accession>A0A0D1VQK2</accession>
<dbReference type="FunFam" id="1.20.1720.10:FF:000013">
    <property type="entry name" value="Related to multidrug resistance proteins"/>
    <property type="match status" value="1"/>
</dbReference>
<feature type="transmembrane region" description="Helical" evidence="8">
    <location>
        <begin position="108"/>
        <end position="127"/>
    </location>
</feature>
<protein>
    <recommendedName>
        <fullName evidence="9">Major facilitator superfamily (MFS) profile domain-containing protein</fullName>
    </recommendedName>
</protein>